<reference evidence="6 7" key="1">
    <citation type="submission" date="2024-12" db="EMBL/GenBank/DDBJ databases">
        <title>The unique morphological basis and parallel evolutionary history of personate flowers in Penstemon.</title>
        <authorList>
            <person name="Depatie T.H."/>
            <person name="Wessinger C.A."/>
        </authorList>
    </citation>
    <scope>NUCLEOTIDE SEQUENCE [LARGE SCALE GENOMIC DNA]</scope>
    <source>
        <strain evidence="6">WTNN_2</strain>
        <tissue evidence="6">Leaf</tissue>
    </source>
</reference>
<accession>A0ABD3U5E5</accession>
<dbReference type="AlphaFoldDB" id="A0ABD3U5E5"/>
<name>A0ABD3U5E5_9LAMI</name>
<evidence type="ECO:0000256" key="3">
    <source>
        <dbReference type="ARBA" id="ARBA00023242"/>
    </source>
</evidence>
<evidence type="ECO:0000256" key="4">
    <source>
        <dbReference type="SAM" id="MobiDB-lite"/>
    </source>
</evidence>
<evidence type="ECO:0000256" key="2">
    <source>
        <dbReference type="ARBA" id="ARBA00007267"/>
    </source>
</evidence>
<evidence type="ECO:0000256" key="1">
    <source>
        <dbReference type="ARBA" id="ARBA00004123"/>
    </source>
</evidence>
<comment type="similarity">
    <text evidence="2">Belongs to the lin-54 family.</text>
</comment>
<dbReference type="SMART" id="SM01114">
    <property type="entry name" value="CXC"/>
    <property type="match status" value="2"/>
</dbReference>
<keyword evidence="3" id="KW-0539">Nucleus</keyword>
<feature type="region of interest" description="Disordered" evidence="4">
    <location>
        <begin position="57"/>
        <end position="121"/>
    </location>
</feature>
<organism evidence="6 7">
    <name type="scientific">Penstemon smallii</name>
    <dbReference type="NCBI Taxonomy" id="265156"/>
    <lineage>
        <taxon>Eukaryota</taxon>
        <taxon>Viridiplantae</taxon>
        <taxon>Streptophyta</taxon>
        <taxon>Embryophyta</taxon>
        <taxon>Tracheophyta</taxon>
        <taxon>Spermatophyta</taxon>
        <taxon>Magnoliopsida</taxon>
        <taxon>eudicotyledons</taxon>
        <taxon>Gunneridae</taxon>
        <taxon>Pentapetalae</taxon>
        <taxon>asterids</taxon>
        <taxon>lamiids</taxon>
        <taxon>Lamiales</taxon>
        <taxon>Plantaginaceae</taxon>
        <taxon>Cheloneae</taxon>
        <taxon>Penstemon</taxon>
    </lineage>
</organism>
<comment type="caution">
    <text evidence="6">The sequence shown here is derived from an EMBL/GenBank/DDBJ whole genome shotgun (WGS) entry which is preliminary data.</text>
</comment>
<dbReference type="GO" id="GO:0005634">
    <property type="term" value="C:nucleus"/>
    <property type="evidence" value="ECO:0007669"/>
    <property type="project" value="UniProtKB-SubCell"/>
</dbReference>
<dbReference type="Proteomes" id="UP001634393">
    <property type="component" value="Unassembled WGS sequence"/>
</dbReference>
<dbReference type="PANTHER" id="PTHR12446:SF34">
    <property type="entry name" value="PROTEIN LIN-54 HOMOLOG"/>
    <property type="match status" value="1"/>
</dbReference>
<dbReference type="PANTHER" id="PTHR12446">
    <property type="entry name" value="TESMIN/TSO1-RELATED"/>
    <property type="match status" value="1"/>
</dbReference>
<protein>
    <recommendedName>
        <fullName evidence="5">CRC domain-containing protein</fullName>
    </recommendedName>
</protein>
<evidence type="ECO:0000313" key="6">
    <source>
        <dbReference type="EMBL" id="KAL3844166.1"/>
    </source>
</evidence>
<dbReference type="InterPro" id="IPR028307">
    <property type="entry name" value="Lin-54_fam"/>
</dbReference>
<dbReference type="EMBL" id="JBJXBP010000002">
    <property type="protein sequence ID" value="KAL3844166.1"/>
    <property type="molecule type" value="Genomic_DNA"/>
</dbReference>
<dbReference type="PROSITE" id="PS51634">
    <property type="entry name" value="CRC"/>
    <property type="match status" value="1"/>
</dbReference>
<dbReference type="InterPro" id="IPR033467">
    <property type="entry name" value="Tesmin/TSO1-like_CXC"/>
</dbReference>
<feature type="domain" description="CRC" evidence="5">
    <location>
        <begin position="121"/>
        <end position="236"/>
    </location>
</feature>
<comment type="subcellular location">
    <subcellularLocation>
        <location evidence="1">Nucleus</location>
    </subcellularLocation>
</comment>
<keyword evidence="7" id="KW-1185">Reference proteome</keyword>
<evidence type="ECO:0000259" key="5">
    <source>
        <dbReference type="PROSITE" id="PS51634"/>
    </source>
</evidence>
<evidence type="ECO:0000313" key="7">
    <source>
        <dbReference type="Proteomes" id="UP001634393"/>
    </source>
</evidence>
<dbReference type="InterPro" id="IPR005172">
    <property type="entry name" value="CRC"/>
</dbReference>
<dbReference type="Pfam" id="PF03638">
    <property type="entry name" value="TCR"/>
    <property type="match status" value="2"/>
</dbReference>
<sequence length="462" mass="51043">MEQIEAAPSAVPVVRHLDFTVNYNANVNGVGSIILPEHSQLESKFRASSQLDKLHARVRSPSPLPLGVETQFPPPKSPTSVTPRLAHPVKPKPALRSLMNKESPKSRERCNIEQKDGTPKKQKQCNCTKSKCLKLYCECFTSGSYCDGCNCTGCHNIIEHEEERKVVIDTILERNRNAFRPKIANNPHGATDGGVGHNKGCNCKKSGCLKRYCECFQANILCSDKCKCVDCKNFEGSEERKALCHEHPAISMTYIRQAANAVIEKAIGNTGNKSRNQQLYSGVTSNGQSTNRFPRQQEICRTSDAAYSPLSVNLSEPTTASPLRPSKSSYRSSLAGILQLQHVELFCSQLVKDSAEVAKTLSEINETDVNWAKRLVVSSHEDFKDDQNGRPLSPGTLALMCDERDTTFMTADNSSKVTELNTGTPIKSTPTHGLNQLEVEQETLVLTRLRNFLNGLVTHGRI</sequence>
<proteinExistence type="inferred from homology"/>
<gene>
    <name evidence="6" type="ORF">ACJIZ3_001569</name>
</gene>
<feature type="compositionally biased region" description="Basic and acidic residues" evidence="4">
    <location>
        <begin position="102"/>
        <end position="119"/>
    </location>
</feature>